<reference evidence="8 9" key="1">
    <citation type="submission" date="2022-06" db="EMBL/GenBank/DDBJ databases">
        <title>Endosaccharibacter gen. nov., sp. nov., endophytic bacteria isolated from sugarcane.</title>
        <authorList>
            <person name="Pitiwittayakul N."/>
            <person name="Yukphan P."/>
            <person name="Charoenyingcharoen P."/>
            <person name="Tanasupawat S."/>
        </authorList>
    </citation>
    <scope>NUCLEOTIDE SEQUENCE [LARGE SCALE GENOMIC DNA]</scope>
    <source>
        <strain evidence="8 9">KSS8</strain>
    </source>
</reference>
<keyword evidence="5 6" id="KW-0472">Membrane</keyword>
<gene>
    <name evidence="8" type="ORF">NFI95_14240</name>
</gene>
<name>A0ABT1WB17_9PROT</name>
<keyword evidence="3 6" id="KW-0812">Transmembrane</keyword>
<feature type="transmembrane region" description="Helical" evidence="6">
    <location>
        <begin position="257"/>
        <end position="279"/>
    </location>
</feature>
<comment type="caution">
    <text evidence="8">The sequence shown here is derived from an EMBL/GenBank/DDBJ whole genome shotgun (WGS) entry which is preliminary data.</text>
</comment>
<dbReference type="InterPro" id="IPR011701">
    <property type="entry name" value="MFS"/>
</dbReference>
<evidence type="ECO:0000256" key="2">
    <source>
        <dbReference type="ARBA" id="ARBA00022448"/>
    </source>
</evidence>
<feature type="transmembrane region" description="Helical" evidence="6">
    <location>
        <begin position="95"/>
        <end position="116"/>
    </location>
</feature>
<protein>
    <submittedName>
        <fullName evidence="8">MFS transporter</fullName>
    </submittedName>
</protein>
<proteinExistence type="predicted"/>
<evidence type="ECO:0000256" key="1">
    <source>
        <dbReference type="ARBA" id="ARBA00004141"/>
    </source>
</evidence>
<keyword evidence="4 6" id="KW-1133">Transmembrane helix</keyword>
<feature type="transmembrane region" description="Helical" evidence="6">
    <location>
        <begin position="122"/>
        <end position="146"/>
    </location>
</feature>
<dbReference type="Gene3D" id="1.20.1250.20">
    <property type="entry name" value="MFS general substrate transporter like domains"/>
    <property type="match status" value="2"/>
</dbReference>
<dbReference type="SUPFAM" id="SSF103473">
    <property type="entry name" value="MFS general substrate transporter"/>
    <property type="match status" value="1"/>
</dbReference>
<keyword evidence="9" id="KW-1185">Reference proteome</keyword>
<dbReference type="CDD" id="cd17319">
    <property type="entry name" value="MFS_ExuT_GudP_like"/>
    <property type="match status" value="1"/>
</dbReference>
<dbReference type="Pfam" id="PF07690">
    <property type="entry name" value="MFS_1"/>
    <property type="match status" value="1"/>
</dbReference>
<feature type="domain" description="Major facilitator superfamily (MFS) profile" evidence="7">
    <location>
        <begin position="24"/>
        <end position="440"/>
    </location>
</feature>
<feature type="transmembrane region" description="Helical" evidence="6">
    <location>
        <begin position="416"/>
        <end position="436"/>
    </location>
</feature>
<feature type="transmembrane region" description="Helical" evidence="6">
    <location>
        <begin position="299"/>
        <end position="316"/>
    </location>
</feature>
<evidence type="ECO:0000313" key="9">
    <source>
        <dbReference type="Proteomes" id="UP001524587"/>
    </source>
</evidence>
<feature type="transmembrane region" description="Helical" evidence="6">
    <location>
        <begin position="382"/>
        <end position="404"/>
    </location>
</feature>
<feature type="transmembrane region" description="Helical" evidence="6">
    <location>
        <begin position="58"/>
        <end position="83"/>
    </location>
</feature>
<feature type="transmembrane region" description="Helical" evidence="6">
    <location>
        <begin position="20"/>
        <end position="38"/>
    </location>
</feature>
<feature type="transmembrane region" description="Helical" evidence="6">
    <location>
        <begin position="349"/>
        <end position="370"/>
    </location>
</feature>
<sequence length="451" mass="47638">MPMQADGSSRTDDDALFRKIAWRIMPLLVLCYVVAYIDRVNISLAKAQMASELHLSDTAFGVGAGIFFIGYLLCEVPSNLILFRVGARTWIARIMVSWGVVAASLALVAPIAHLFGPHCETAVFLALRFLLGAAEAGFFPGLILYANQWLPPDRQGRFFAVLMAAQPLSFVVGLPLSGWLLDGMNGVLGVSGWRWMVSLEALPAIVLGFVVLFSLTDRPSEARFLSDGERQRVARALLHTEEKRADLPLRAVVRTPVLWAMMGYWFLVVAGVYGINFWLPTLVKRVAGGSNETVGLWSAIPYVGCAIGMVLFCTLAERTGRTLPVLVLSTIAGGIGLIAGAGWGPGGIAPTLISMTLALTGSMTASALFWSQPGRILSGRAVAVATAAINSVGNVGGFVGPSILGFVSDRFGSQTIGLGALGGCLLAGSVVAALCFRKPASRTVGGHATAS</sequence>
<accession>A0ABT1WB17</accession>
<keyword evidence="2" id="KW-0813">Transport</keyword>
<dbReference type="PANTHER" id="PTHR43791">
    <property type="entry name" value="PERMEASE-RELATED"/>
    <property type="match status" value="1"/>
</dbReference>
<evidence type="ECO:0000313" key="8">
    <source>
        <dbReference type="EMBL" id="MCQ8279600.1"/>
    </source>
</evidence>
<dbReference type="InterPro" id="IPR020846">
    <property type="entry name" value="MFS_dom"/>
</dbReference>
<evidence type="ECO:0000259" key="7">
    <source>
        <dbReference type="PROSITE" id="PS50850"/>
    </source>
</evidence>
<evidence type="ECO:0000256" key="3">
    <source>
        <dbReference type="ARBA" id="ARBA00022692"/>
    </source>
</evidence>
<dbReference type="PANTHER" id="PTHR43791:SF36">
    <property type="entry name" value="TRANSPORTER, PUTATIVE (AFU_ORTHOLOGUE AFUA_6G08340)-RELATED"/>
    <property type="match status" value="1"/>
</dbReference>
<dbReference type="PROSITE" id="PS50850">
    <property type="entry name" value="MFS"/>
    <property type="match status" value="1"/>
</dbReference>
<evidence type="ECO:0000256" key="5">
    <source>
        <dbReference type="ARBA" id="ARBA00023136"/>
    </source>
</evidence>
<feature type="transmembrane region" description="Helical" evidence="6">
    <location>
        <begin position="193"/>
        <end position="215"/>
    </location>
</feature>
<evidence type="ECO:0000256" key="4">
    <source>
        <dbReference type="ARBA" id="ARBA00022989"/>
    </source>
</evidence>
<dbReference type="EMBL" id="JAMSKV010000014">
    <property type="protein sequence ID" value="MCQ8279600.1"/>
    <property type="molecule type" value="Genomic_DNA"/>
</dbReference>
<feature type="transmembrane region" description="Helical" evidence="6">
    <location>
        <begin position="323"/>
        <end position="343"/>
    </location>
</feature>
<evidence type="ECO:0000256" key="6">
    <source>
        <dbReference type="SAM" id="Phobius"/>
    </source>
</evidence>
<dbReference type="RefSeq" id="WP_422865089.1">
    <property type="nucleotide sequence ID" value="NZ_JAMSKV010000014.1"/>
</dbReference>
<organism evidence="8 9">
    <name type="scientific">Endosaccharibacter trunci</name>
    <dbReference type="NCBI Taxonomy" id="2812733"/>
    <lineage>
        <taxon>Bacteria</taxon>
        <taxon>Pseudomonadati</taxon>
        <taxon>Pseudomonadota</taxon>
        <taxon>Alphaproteobacteria</taxon>
        <taxon>Acetobacterales</taxon>
        <taxon>Acetobacteraceae</taxon>
        <taxon>Endosaccharibacter</taxon>
    </lineage>
</organism>
<dbReference type="Proteomes" id="UP001524587">
    <property type="component" value="Unassembled WGS sequence"/>
</dbReference>
<comment type="subcellular location">
    <subcellularLocation>
        <location evidence="1">Membrane</location>
        <topology evidence="1">Multi-pass membrane protein</topology>
    </subcellularLocation>
</comment>
<feature type="transmembrane region" description="Helical" evidence="6">
    <location>
        <begin position="158"/>
        <end position="181"/>
    </location>
</feature>
<dbReference type="InterPro" id="IPR036259">
    <property type="entry name" value="MFS_trans_sf"/>
</dbReference>